<evidence type="ECO:0000256" key="3">
    <source>
        <dbReference type="ARBA" id="ARBA00001941"/>
    </source>
</evidence>
<reference evidence="15" key="1">
    <citation type="journal article" date="2014" name="Int. J. Syst. Evol. Microbiol.">
        <title>Complete genome sequence of Corynebacterium casei LMG S-19264T (=DSM 44701T), isolated from a smear-ripened cheese.</title>
        <authorList>
            <consortium name="US DOE Joint Genome Institute (JGI-PGF)"/>
            <person name="Walter F."/>
            <person name="Albersmeier A."/>
            <person name="Kalinowski J."/>
            <person name="Ruckert C."/>
        </authorList>
    </citation>
    <scope>NUCLEOTIDE SEQUENCE</scope>
    <source>
        <strain evidence="15">CGMCC 1.15371</strain>
    </source>
</reference>
<comment type="cofactor">
    <cofactor evidence="2">
        <name>Mn(2+)</name>
        <dbReference type="ChEBI" id="CHEBI:29035"/>
    </cofactor>
</comment>
<accession>A0A8J2VM66</accession>
<keyword evidence="10 11" id="KW-0119">Carbohydrate metabolism</keyword>
<feature type="binding site" evidence="14">
    <location>
        <position position="177"/>
    </location>
    <ligand>
        <name>substrate</name>
    </ligand>
</feature>
<evidence type="ECO:0000313" key="15">
    <source>
        <dbReference type="EMBL" id="GGE31555.1"/>
    </source>
</evidence>
<feature type="active site" description="Proton acceptor" evidence="10 12">
    <location>
        <position position="35"/>
    </location>
</feature>
<dbReference type="PIRSF" id="PIRSF001461">
    <property type="entry name" value="RPE"/>
    <property type="match status" value="1"/>
</dbReference>
<dbReference type="GO" id="GO:0005737">
    <property type="term" value="C:cytoplasm"/>
    <property type="evidence" value="ECO:0007669"/>
    <property type="project" value="UniProtKB-ARBA"/>
</dbReference>
<comment type="pathway">
    <text evidence="10">Carbohydrate degradation.</text>
</comment>
<name>A0A8J2VM66_9BACL</name>
<comment type="caution">
    <text evidence="15">The sequence shown here is derived from an EMBL/GenBank/DDBJ whole genome shotgun (WGS) entry which is preliminary data.</text>
</comment>
<evidence type="ECO:0000256" key="8">
    <source>
        <dbReference type="ARBA" id="ARBA00022723"/>
    </source>
</evidence>
<evidence type="ECO:0000256" key="6">
    <source>
        <dbReference type="ARBA" id="ARBA00009541"/>
    </source>
</evidence>
<feature type="binding site" evidence="10 14">
    <location>
        <position position="66"/>
    </location>
    <ligand>
        <name>substrate</name>
    </ligand>
</feature>
<keyword evidence="16" id="KW-1185">Reference proteome</keyword>
<evidence type="ECO:0000256" key="5">
    <source>
        <dbReference type="ARBA" id="ARBA00001954"/>
    </source>
</evidence>
<sequence length="223" mass="24801">MKNMIAPSILNADFANLKREVEAVENAGVDYLHLDVMDGEFAPSISFGDQVISALRSHSHLFFDVHLMIQHPERYISTFIAAGADSITVHVEGNAHLHRLIYQVKSANKQVAVALNPATPLEVIKHIIRDVDMVLLMSVNPGFGGQRFIPEVIPKIQELRDMIEKSHVEVNIEVDGGITPETAKQCLDAGANIFVVGSYIYKHRNDADKKHAIKTIRRAINHP</sequence>
<comment type="similarity">
    <text evidence="6 10 11">Belongs to the ribulose-phosphate 3-epimerase family.</text>
</comment>
<feature type="binding site" evidence="10 14">
    <location>
        <begin position="197"/>
        <end position="198"/>
    </location>
    <ligand>
        <name>substrate</name>
    </ligand>
</feature>
<feature type="binding site" evidence="10 13">
    <location>
        <position position="175"/>
    </location>
    <ligand>
        <name>a divalent metal cation</name>
        <dbReference type="ChEBI" id="CHEBI:60240"/>
    </ligand>
</feature>
<keyword evidence="13" id="KW-0464">Manganese</keyword>
<organism evidence="15 16">
    <name type="scientific">Pullulanibacillus camelliae</name>
    <dbReference type="NCBI Taxonomy" id="1707096"/>
    <lineage>
        <taxon>Bacteria</taxon>
        <taxon>Bacillati</taxon>
        <taxon>Bacillota</taxon>
        <taxon>Bacilli</taxon>
        <taxon>Bacillales</taxon>
        <taxon>Sporolactobacillaceae</taxon>
        <taxon>Pullulanibacillus</taxon>
    </lineage>
</organism>
<feature type="binding site" evidence="10 13">
    <location>
        <position position="66"/>
    </location>
    <ligand>
        <name>a divalent metal cation</name>
        <dbReference type="ChEBI" id="CHEBI:60240"/>
    </ligand>
</feature>
<comment type="cofactor">
    <cofactor evidence="3">
        <name>Co(2+)</name>
        <dbReference type="ChEBI" id="CHEBI:48828"/>
    </cofactor>
</comment>
<dbReference type="Proteomes" id="UP000628775">
    <property type="component" value="Unassembled WGS sequence"/>
</dbReference>
<dbReference type="InterPro" id="IPR013785">
    <property type="entry name" value="Aldolase_TIM"/>
</dbReference>
<evidence type="ECO:0000256" key="12">
    <source>
        <dbReference type="PIRSR" id="PIRSR001461-1"/>
    </source>
</evidence>
<dbReference type="GO" id="GO:0046872">
    <property type="term" value="F:metal ion binding"/>
    <property type="evidence" value="ECO:0007669"/>
    <property type="project" value="UniProtKB-UniRule"/>
</dbReference>
<dbReference type="GO" id="GO:0006098">
    <property type="term" value="P:pentose-phosphate shunt"/>
    <property type="evidence" value="ECO:0007669"/>
    <property type="project" value="UniProtKB-UniRule"/>
</dbReference>
<evidence type="ECO:0000256" key="1">
    <source>
        <dbReference type="ARBA" id="ARBA00001782"/>
    </source>
</evidence>
<dbReference type="GO" id="GO:0004750">
    <property type="term" value="F:D-ribulose-phosphate 3-epimerase activity"/>
    <property type="evidence" value="ECO:0007669"/>
    <property type="project" value="UniProtKB-UniRule"/>
</dbReference>
<dbReference type="SUPFAM" id="SSF51366">
    <property type="entry name" value="Ribulose-phoshate binding barrel"/>
    <property type="match status" value="1"/>
</dbReference>
<keyword evidence="8 10" id="KW-0479">Metal-binding</keyword>
<dbReference type="FunFam" id="3.20.20.70:FF:000004">
    <property type="entry name" value="Ribulose-phosphate 3-epimerase"/>
    <property type="match status" value="1"/>
</dbReference>
<comment type="catalytic activity">
    <reaction evidence="1 10 11">
        <text>D-ribulose 5-phosphate = D-xylulose 5-phosphate</text>
        <dbReference type="Rhea" id="RHEA:13677"/>
        <dbReference type="ChEBI" id="CHEBI:57737"/>
        <dbReference type="ChEBI" id="CHEBI:58121"/>
        <dbReference type="EC" id="5.1.3.1"/>
    </reaction>
</comment>
<dbReference type="InterPro" id="IPR026019">
    <property type="entry name" value="Ribul_P_3_epim"/>
</dbReference>
<dbReference type="InterPro" id="IPR000056">
    <property type="entry name" value="Ribul_P_3_epim-like"/>
</dbReference>
<evidence type="ECO:0000256" key="10">
    <source>
        <dbReference type="HAMAP-Rule" id="MF_02227"/>
    </source>
</evidence>
<protein>
    <recommendedName>
        <fullName evidence="7 10">Ribulose-phosphate 3-epimerase</fullName>
        <ecNumber evidence="7 10">5.1.3.1</ecNumber>
    </recommendedName>
</protein>
<dbReference type="InterPro" id="IPR011060">
    <property type="entry name" value="RibuloseP-bd_barrel"/>
</dbReference>
<dbReference type="RefSeq" id="WP_188689422.1">
    <property type="nucleotide sequence ID" value="NZ_BMIR01000002.1"/>
</dbReference>
<dbReference type="PANTHER" id="PTHR11749">
    <property type="entry name" value="RIBULOSE-5-PHOSPHATE-3-EPIMERASE"/>
    <property type="match status" value="1"/>
</dbReference>
<feature type="binding site" evidence="10 13">
    <location>
        <position position="33"/>
    </location>
    <ligand>
        <name>a divalent metal cation</name>
        <dbReference type="ChEBI" id="CHEBI:60240"/>
    </ligand>
</feature>
<dbReference type="CDD" id="cd00429">
    <property type="entry name" value="RPE"/>
    <property type="match status" value="1"/>
</dbReference>
<feature type="binding site" evidence="10 14">
    <location>
        <begin position="142"/>
        <end position="145"/>
    </location>
    <ligand>
        <name>substrate</name>
    </ligand>
</feature>
<comment type="cofactor">
    <cofactor evidence="5">
        <name>Fe(2+)</name>
        <dbReference type="ChEBI" id="CHEBI:29033"/>
    </cofactor>
</comment>
<feature type="binding site" evidence="10 13">
    <location>
        <position position="35"/>
    </location>
    <ligand>
        <name>a divalent metal cation</name>
        <dbReference type="ChEBI" id="CHEBI:60240"/>
    </ligand>
</feature>
<keyword evidence="13" id="KW-0862">Zinc</keyword>
<dbReference type="PROSITE" id="PS01086">
    <property type="entry name" value="RIBUL_P_3_EPIMER_2"/>
    <property type="match status" value="1"/>
</dbReference>
<evidence type="ECO:0000256" key="14">
    <source>
        <dbReference type="PIRSR" id="PIRSR001461-3"/>
    </source>
</evidence>
<feature type="binding site" evidence="10">
    <location>
        <begin position="175"/>
        <end position="177"/>
    </location>
    <ligand>
        <name>substrate</name>
    </ligand>
</feature>
<dbReference type="EMBL" id="BMIR01000002">
    <property type="protein sequence ID" value="GGE31555.1"/>
    <property type="molecule type" value="Genomic_DNA"/>
</dbReference>
<feature type="binding site" evidence="10 14">
    <location>
        <position position="8"/>
    </location>
    <ligand>
        <name>substrate</name>
    </ligand>
</feature>
<evidence type="ECO:0000256" key="2">
    <source>
        <dbReference type="ARBA" id="ARBA00001936"/>
    </source>
</evidence>
<dbReference type="Gene3D" id="3.20.20.70">
    <property type="entry name" value="Aldolase class I"/>
    <property type="match status" value="1"/>
</dbReference>
<gene>
    <name evidence="10" type="primary">rpe</name>
    <name evidence="15" type="ORF">GCM10011391_07800</name>
</gene>
<keyword evidence="13" id="KW-0170">Cobalt</keyword>
<evidence type="ECO:0000313" key="16">
    <source>
        <dbReference type="Proteomes" id="UP000628775"/>
    </source>
</evidence>
<evidence type="ECO:0000256" key="11">
    <source>
        <dbReference type="PIRNR" id="PIRNR001461"/>
    </source>
</evidence>
<dbReference type="HAMAP" id="MF_02227">
    <property type="entry name" value="RPE"/>
    <property type="match status" value="1"/>
</dbReference>
<dbReference type="EC" id="5.1.3.1" evidence="7 10"/>
<feature type="active site" description="Proton donor" evidence="10 12">
    <location>
        <position position="175"/>
    </location>
</feature>
<evidence type="ECO:0000256" key="4">
    <source>
        <dbReference type="ARBA" id="ARBA00001947"/>
    </source>
</evidence>
<keyword evidence="9 10" id="KW-0413">Isomerase</keyword>
<evidence type="ECO:0000256" key="9">
    <source>
        <dbReference type="ARBA" id="ARBA00023235"/>
    </source>
</evidence>
<dbReference type="Pfam" id="PF00834">
    <property type="entry name" value="Ribul_P_3_epim"/>
    <property type="match status" value="1"/>
</dbReference>
<dbReference type="NCBIfam" id="NF004076">
    <property type="entry name" value="PRK05581.1-4"/>
    <property type="match status" value="1"/>
</dbReference>
<dbReference type="NCBIfam" id="TIGR01163">
    <property type="entry name" value="rpe"/>
    <property type="match status" value="1"/>
</dbReference>
<proteinExistence type="inferred from homology"/>
<comment type="function">
    <text evidence="10">Catalyzes the reversible epimerization of D-ribulose 5-phosphate to D-xylulose 5-phosphate.</text>
</comment>
<evidence type="ECO:0000256" key="13">
    <source>
        <dbReference type="PIRSR" id="PIRSR001461-2"/>
    </source>
</evidence>
<dbReference type="AlphaFoldDB" id="A0A8J2VM66"/>
<evidence type="ECO:0000256" key="7">
    <source>
        <dbReference type="ARBA" id="ARBA00013188"/>
    </source>
</evidence>
<reference evidence="15" key="2">
    <citation type="submission" date="2020-09" db="EMBL/GenBank/DDBJ databases">
        <authorList>
            <person name="Sun Q."/>
            <person name="Zhou Y."/>
        </authorList>
    </citation>
    <scope>NUCLEOTIDE SEQUENCE</scope>
    <source>
        <strain evidence="15">CGMCC 1.15371</strain>
    </source>
</reference>
<dbReference type="GO" id="GO:0019323">
    <property type="term" value="P:pentose catabolic process"/>
    <property type="evidence" value="ECO:0007669"/>
    <property type="project" value="UniProtKB-UniRule"/>
</dbReference>
<comment type="cofactor">
    <cofactor evidence="4">
        <name>Zn(2+)</name>
        <dbReference type="ChEBI" id="CHEBI:29105"/>
    </cofactor>
</comment>
<comment type="cofactor">
    <cofactor evidence="10 13">
        <name>a divalent metal cation</name>
        <dbReference type="ChEBI" id="CHEBI:60240"/>
    </cofactor>
    <text evidence="10 13">Binds 1 divalent metal cation per subunit.</text>
</comment>